<sequence length="170" mass="20145">MTIQKFSVMNLNELRRYVLSHREDIDAFEAYIDRSKAEGRMVSIEEGGEKDSLWQQELHNKMKIPSFHHPQEQDYWNEEIEVETTTNQRLFMRTYLLRVYPETFNSYDAYMDIPMSNNPNIKKIYSSRLGKTWEVITGPTESLINGYFRGDYTENNPPAWVFGLRLISNS</sequence>
<dbReference type="InterPro" id="IPR054053">
    <property type="entry name" value="DUF6887"/>
</dbReference>
<reference evidence="1 2" key="1">
    <citation type="journal article" date="2020" name="ISME J.">
        <title>Comparative genomics reveals insights into cyanobacterial evolution and habitat adaptation.</title>
        <authorList>
            <person name="Chen M.Y."/>
            <person name="Teng W.K."/>
            <person name="Zhao L."/>
            <person name="Hu C.X."/>
            <person name="Zhou Y.K."/>
            <person name="Han B.P."/>
            <person name="Song L.R."/>
            <person name="Shu W.S."/>
        </authorList>
    </citation>
    <scope>NUCLEOTIDE SEQUENCE [LARGE SCALE GENOMIC DNA]</scope>
    <source>
        <strain evidence="1 2">FACHB-362</strain>
    </source>
</reference>
<dbReference type="Pfam" id="PF21826">
    <property type="entry name" value="DUF6887"/>
    <property type="match status" value="1"/>
</dbReference>
<dbReference type="Proteomes" id="UP000660381">
    <property type="component" value="Unassembled WGS sequence"/>
</dbReference>
<keyword evidence="2" id="KW-1185">Reference proteome</keyword>
<evidence type="ECO:0000313" key="1">
    <source>
        <dbReference type="EMBL" id="MBD2693480.1"/>
    </source>
</evidence>
<gene>
    <name evidence="1" type="ORF">H6G68_17245</name>
</gene>
<organism evidence="1 2">
    <name type="scientific">Anabaena catenula FACHB-362</name>
    <dbReference type="NCBI Taxonomy" id="2692877"/>
    <lineage>
        <taxon>Bacteria</taxon>
        <taxon>Bacillati</taxon>
        <taxon>Cyanobacteriota</taxon>
        <taxon>Cyanophyceae</taxon>
        <taxon>Nostocales</taxon>
        <taxon>Nostocaceae</taxon>
        <taxon>Anabaena</taxon>
    </lineage>
</organism>
<name>A0ABR8J7B8_9NOST</name>
<comment type="caution">
    <text evidence="1">The sequence shown here is derived from an EMBL/GenBank/DDBJ whole genome shotgun (WGS) entry which is preliminary data.</text>
</comment>
<evidence type="ECO:0000313" key="2">
    <source>
        <dbReference type="Proteomes" id="UP000660381"/>
    </source>
</evidence>
<accession>A0ABR8J7B8</accession>
<proteinExistence type="predicted"/>
<dbReference type="RefSeq" id="WP_190907757.1">
    <property type="nucleotide sequence ID" value="NZ_JACJTQ010000027.1"/>
</dbReference>
<dbReference type="EMBL" id="JACJTQ010000027">
    <property type="protein sequence ID" value="MBD2693480.1"/>
    <property type="molecule type" value="Genomic_DNA"/>
</dbReference>
<protein>
    <submittedName>
        <fullName evidence="1">Uncharacterized protein</fullName>
    </submittedName>
</protein>